<dbReference type="SUPFAM" id="SSF48208">
    <property type="entry name" value="Six-hairpin glycosidases"/>
    <property type="match status" value="1"/>
</dbReference>
<dbReference type="InterPro" id="IPR010819">
    <property type="entry name" value="AGE/CE"/>
</dbReference>
<dbReference type="InterPro" id="IPR012341">
    <property type="entry name" value="6hp_glycosidase-like_sf"/>
</dbReference>
<dbReference type="KEGG" id="run:DR864_04025"/>
<comment type="similarity">
    <text evidence="1">Belongs to the N-acylglucosamine 2-epimerase family.</text>
</comment>
<dbReference type="RefSeq" id="WP_114065744.1">
    <property type="nucleotide sequence ID" value="NZ_CP030850.1"/>
</dbReference>
<dbReference type="GO" id="GO:0016853">
    <property type="term" value="F:isomerase activity"/>
    <property type="evidence" value="ECO:0007669"/>
    <property type="project" value="UniProtKB-KW"/>
</dbReference>
<dbReference type="AlphaFoldDB" id="A0A344TE86"/>
<dbReference type="Proteomes" id="UP000251993">
    <property type="component" value="Chromosome"/>
</dbReference>
<accession>A0A344TE86</accession>
<dbReference type="EMBL" id="CP030850">
    <property type="protein sequence ID" value="AXE16957.1"/>
    <property type="molecule type" value="Genomic_DNA"/>
</dbReference>
<dbReference type="InterPro" id="IPR008928">
    <property type="entry name" value="6-hairpin_glycosidase_sf"/>
</dbReference>
<dbReference type="OrthoDB" id="5141876at2"/>
<reference evidence="3 4" key="1">
    <citation type="submission" date="2018-07" db="EMBL/GenBank/DDBJ databases">
        <title>Genome sequencing of Runella.</title>
        <authorList>
            <person name="Baek M.-G."/>
            <person name="Yi H."/>
        </authorList>
    </citation>
    <scope>NUCLEOTIDE SEQUENCE [LARGE SCALE GENOMIC DNA]</scope>
    <source>
        <strain evidence="3 4">HYN0085</strain>
    </source>
</reference>
<evidence type="ECO:0000313" key="3">
    <source>
        <dbReference type="EMBL" id="AXE16957.1"/>
    </source>
</evidence>
<dbReference type="PANTHER" id="PTHR15108">
    <property type="entry name" value="N-ACYLGLUCOSAMINE-2-EPIMERASE"/>
    <property type="match status" value="1"/>
</dbReference>
<organism evidence="3 4">
    <name type="scientific">Runella rosea</name>
    <dbReference type="NCBI Taxonomy" id="2259595"/>
    <lineage>
        <taxon>Bacteria</taxon>
        <taxon>Pseudomonadati</taxon>
        <taxon>Bacteroidota</taxon>
        <taxon>Cytophagia</taxon>
        <taxon>Cytophagales</taxon>
        <taxon>Spirosomataceae</taxon>
        <taxon>Runella</taxon>
    </lineage>
</organism>
<dbReference type="Pfam" id="PF07221">
    <property type="entry name" value="GlcNAc_2-epim"/>
    <property type="match status" value="1"/>
</dbReference>
<dbReference type="Gene3D" id="1.50.10.10">
    <property type="match status" value="1"/>
</dbReference>
<protein>
    <submittedName>
        <fullName evidence="3">N-acylglucosamine 2-epimerase</fullName>
    </submittedName>
</protein>
<evidence type="ECO:0000313" key="4">
    <source>
        <dbReference type="Proteomes" id="UP000251993"/>
    </source>
</evidence>
<proteinExistence type="inferred from homology"/>
<dbReference type="GO" id="GO:0005975">
    <property type="term" value="P:carbohydrate metabolic process"/>
    <property type="evidence" value="ECO:0007669"/>
    <property type="project" value="InterPro"/>
</dbReference>
<keyword evidence="4" id="KW-1185">Reference proteome</keyword>
<evidence type="ECO:0000256" key="2">
    <source>
        <dbReference type="ARBA" id="ARBA00023235"/>
    </source>
</evidence>
<name>A0A344TE86_9BACT</name>
<keyword evidence="2" id="KW-0413">Isomerase</keyword>
<evidence type="ECO:0000256" key="1">
    <source>
        <dbReference type="ARBA" id="ARBA00008558"/>
    </source>
</evidence>
<sequence>MTSEKIASLRQEIATYLTGGLLPFWITRTVDKENGGFLTHFDQFGHDSGEDEKSLIAQSRSVFTYSSAHRAGYGDGVLAEMARHGVDYLINNMWDNEYGGFYWMTNRKGEVTIDQKIVYGLSFCIYSLSEYTLATGDPRGQEYAEKTFDLLQKYAVDTHYGGYFEMFNRDWTLKGPGAAGGDRKTLDVHMHLMEAYTTLYECTGKEIHRRKLLETIELLVNRVMHPEYGTGIPQFWADWSVAPQIKFDIVWGWDRFNPDGLKSAAEDNTSYGHNSEFAWLLMHALDILGLPYDTYRDQITKSYTHAVENGVDWEFGGVYVEGSHAGQVYDKEKEFWQQAEMLIGMLDAYRFLKDEKYLQAYENIHRFVFDKMINHSLGEWWPLMTREGEPIWKHMSHSWKINYHDVRSMVQSVVRLDKIAKGV</sequence>
<gene>
    <name evidence="3" type="ORF">DR864_04025</name>
</gene>